<dbReference type="RefSeq" id="XP_075083255.1">
    <property type="nucleotide sequence ID" value="XM_075227154.1"/>
</dbReference>
<name>A0AC58SE59_TOBAC</name>
<reference evidence="2" key="2">
    <citation type="submission" date="2025-08" db="UniProtKB">
        <authorList>
            <consortium name="RefSeq"/>
        </authorList>
    </citation>
    <scope>IDENTIFICATION</scope>
    <source>
        <tissue evidence="2">Leaf</tissue>
    </source>
</reference>
<gene>
    <name evidence="2" type="primary">LOC142167005</name>
</gene>
<evidence type="ECO:0000313" key="1">
    <source>
        <dbReference type="Proteomes" id="UP000790787"/>
    </source>
</evidence>
<evidence type="ECO:0000313" key="2">
    <source>
        <dbReference type="RefSeq" id="XP_075083255.1"/>
    </source>
</evidence>
<proteinExistence type="predicted"/>
<organism evidence="1 2">
    <name type="scientific">Nicotiana tabacum</name>
    <name type="common">Common tobacco</name>
    <dbReference type="NCBI Taxonomy" id="4097"/>
    <lineage>
        <taxon>Eukaryota</taxon>
        <taxon>Viridiplantae</taxon>
        <taxon>Streptophyta</taxon>
        <taxon>Embryophyta</taxon>
        <taxon>Tracheophyta</taxon>
        <taxon>Spermatophyta</taxon>
        <taxon>Magnoliopsida</taxon>
        <taxon>eudicotyledons</taxon>
        <taxon>Gunneridae</taxon>
        <taxon>Pentapetalae</taxon>
        <taxon>asterids</taxon>
        <taxon>lamiids</taxon>
        <taxon>Solanales</taxon>
        <taxon>Solanaceae</taxon>
        <taxon>Nicotianoideae</taxon>
        <taxon>Nicotianeae</taxon>
        <taxon>Nicotiana</taxon>
    </lineage>
</organism>
<protein>
    <submittedName>
        <fullName evidence="2">Uncharacterized protein LOC142167005</fullName>
    </submittedName>
</protein>
<reference evidence="1" key="1">
    <citation type="journal article" date="2014" name="Nat. Commun.">
        <title>The tobacco genome sequence and its comparison with those of tomato and potato.</title>
        <authorList>
            <person name="Sierro N."/>
            <person name="Battey J.N."/>
            <person name="Ouadi S."/>
            <person name="Bakaher N."/>
            <person name="Bovet L."/>
            <person name="Willig A."/>
            <person name="Goepfert S."/>
            <person name="Peitsch M.C."/>
            <person name="Ivanov N.V."/>
        </authorList>
    </citation>
    <scope>NUCLEOTIDE SEQUENCE [LARGE SCALE GENOMIC DNA]</scope>
</reference>
<accession>A0AC58SE59</accession>
<dbReference type="Proteomes" id="UP000790787">
    <property type="component" value="Chromosome 12"/>
</dbReference>
<keyword evidence="1" id="KW-1185">Reference proteome</keyword>
<sequence length="200" mass="23380">MVTIVYAYNTKEERRGLRYYLEATKQGINEPWIIMGDFNSILNMDDRVGGNQVTVNEVVEFQQCVDACGIVKLPPKGSKYTWCDRHGSSMVFSKIDWVFVNDKWLYQMLDFVAVHLPEGIGDHCSVKIEQIENERHVSKPFKYCNAWENHPDFLPRVEAIWQEQIEGCIMLQVVKKLKLLKQSLKELNRQHFRNILTEVA</sequence>